<keyword evidence="4" id="KW-1133">Transmembrane helix</keyword>
<keyword evidence="5" id="KW-0472">Membrane</keyword>
<dbReference type="PANTHER" id="PTHR24100">
    <property type="entry name" value="BUTYROPHILIN"/>
    <property type="match status" value="1"/>
</dbReference>
<dbReference type="GO" id="GO:0005102">
    <property type="term" value="F:signaling receptor binding"/>
    <property type="evidence" value="ECO:0007669"/>
    <property type="project" value="TreeGrafter"/>
</dbReference>
<dbReference type="Pfam" id="PF22705">
    <property type="entry name" value="C2-set_3"/>
    <property type="match status" value="1"/>
</dbReference>
<dbReference type="InterPro" id="IPR013783">
    <property type="entry name" value="Ig-like_fold"/>
</dbReference>
<keyword evidence="8" id="KW-0393">Immunoglobulin domain</keyword>
<dbReference type="GO" id="GO:0050863">
    <property type="term" value="P:regulation of T cell activation"/>
    <property type="evidence" value="ECO:0007669"/>
    <property type="project" value="UniProtKB-ARBA"/>
</dbReference>
<dbReference type="GO" id="GO:0042110">
    <property type="term" value="P:T cell activation"/>
    <property type="evidence" value="ECO:0007669"/>
    <property type="project" value="UniProtKB-ARBA"/>
</dbReference>
<dbReference type="RefSeq" id="XP_008303384.1">
    <property type="nucleotide sequence ID" value="XM_008305162.1"/>
</dbReference>
<dbReference type="InterPro" id="IPR053896">
    <property type="entry name" value="BTN3A2-like_Ig-C"/>
</dbReference>
<evidence type="ECO:0000256" key="2">
    <source>
        <dbReference type="ARBA" id="ARBA00022692"/>
    </source>
</evidence>
<comment type="similarity">
    <text evidence="9">Belongs to the SKINT family.</text>
</comment>
<evidence type="ECO:0000256" key="4">
    <source>
        <dbReference type="ARBA" id="ARBA00022989"/>
    </source>
</evidence>
<reference evidence="13" key="1">
    <citation type="submission" date="2025-08" db="UniProtKB">
        <authorList>
            <consortium name="RefSeq"/>
        </authorList>
    </citation>
    <scope>IDENTIFICATION</scope>
</reference>
<evidence type="ECO:0000256" key="7">
    <source>
        <dbReference type="ARBA" id="ARBA00023180"/>
    </source>
</evidence>
<dbReference type="GO" id="GO:1903037">
    <property type="term" value="P:regulation of leukocyte cell-cell adhesion"/>
    <property type="evidence" value="ECO:0007669"/>
    <property type="project" value="UniProtKB-ARBA"/>
</dbReference>
<feature type="domain" description="Ig-like" evidence="11">
    <location>
        <begin position="36"/>
        <end position="134"/>
    </location>
</feature>
<dbReference type="InterPro" id="IPR050504">
    <property type="entry name" value="IgSF_BTN/MOG"/>
</dbReference>
<dbReference type="InterPro" id="IPR036179">
    <property type="entry name" value="Ig-like_dom_sf"/>
</dbReference>
<dbReference type="Gene3D" id="2.60.40.10">
    <property type="entry name" value="Immunoglobulins"/>
    <property type="match status" value="2"/>
</dbReference>
<keyword evidence="6" id="KW-1015">Disulfide bond</keyword>
<dbReference type="Proteomes" id="UP000694891">
    <property type="component" value="Unplaced"/>
</dbReference>
<keyword evidence="3 10" id="KW-0732">Signal</keyword>
<evidence type="ECO:0000256" key="9">
    <source>
        <dbReference type="ARBA" id="ARBA00038221"/>
    </source>
</evidence>
<dbReference type="InterPro" id="IPR003599">
    <property type="entry name" value="Ig_sub"/>
</dbReference>
<dbReference type="InterPro" id="IPR007110">
    <property type="entry name" value="Ig-like_dom"/>
</dbReference>
<dbReference type="GeneID" id="103374983"/>
<organism evidence="12 13">
    <name type="scientific">Stegastes partitus</name>
    <name type="common">bicolor damselfish</name>
    <dbReference type="NCBI Taxonomy" id="144197"/>
    <lineage>
        <taxon>Eukaryota</taxon>
        <taxon>Metazoa</taxon>
        <taxon>Chordata</taxon>
        <taxon>Craniata</taxon>
        <taxon>Vertebrata</taxon>
        <taxon>Euteleostomi</taxon>
        <taxon>Actinopterygii</taxon>
        <taxon>Neopterygii</taxon>
        <taxon>Teleostei</taxon>
        <taxon>Neoteleostei</taxon>
        <taxon>Acanthomorphata</taxon>
        <taxon>Ovalentaria</taxon>
        <taxon>Pomacentridae</taxon>
        <taxon>Stegastes</taxon>
    </lineage>
</organism>
<dbReference type="PROSITE" id="PS50835">
    <property type="entry name" value="IG_LIKE"/>
    <property type="match status" value="2"/>
</dbReference>
<name>A0A9Y4U363_9TELE</name>
<dbReference type="InterPro" id="IPR013106">
    <property type="entry name" value="Ig_V-set"/>
</dbReference>
<dbReference type="SMART" id="SM00406">
    <property type="entry name" value="IGv"/>
    <property type="match status" value="1"/>
</dbReference>
<keyword evidence="7" id="KW-0325">Glycoprotein</keyword>
<dbReference type="PANTHER" id="PTHR24100:SF151">
    <property type="entry name" value="ICOS LIGAND"/>
    <property type="match status" value="1"/>
</dbReference>
<dbReference type="AlphaFoldDB" id="A0A9Y4U363"/>
<evidence type="ECO:0000256" key="1">
    <source>
        <dbReference type="ARBA" id="ARBA00004370"/>
    </source>
</evidence>
<dbReference type="GO" id="GO:0001817">
    <property type="term" value="P:regulation of cytokine production"/>
    <property type="evidence" value="ECO:0007669"/>
    <property type="project" value="TreeGrafter"/>
</dbReference>
<evidence type="ECO:0000256" key="6">
    <source>
        <dbReference type="ARBA" id="ARBA00023157"/>
    </source>
</evidence>
<evidence type="ECO:0000256" key="5">
    <source>
        <dbReference type="ARBA" id="ARBA00023136"/>
    </source>
</evidence>
<evidence type="ECO:0000256" key="3">
    <source>
        <dbReference type="ARBA" id="ARBA00022729"/>
    </source>
</evidence>
<sequence length="299" mass="33117">MRLQRCRSALSIVLLQHVIDCFFLLTSHRVSSSDVPLLIGPSQTVVAFVGDDVTLPCRLEPATDASAMRLEWARPDLSPGFVHVWADRREHVLDKQPSYRGRTSLLTDRLHLGDISLKLVNVTLSDEGPYRCLVPELGRKAFVKLAVCVVSTPVIRVMSRTSSSVVLQCESAGWYPEPELLWLDGEGKLLSAGPPETVRGPDDLYTVSSRVTVEKRHSNTFTCRVQQNNINQTREAHIRVAVLSRYVKGVLALGLLGVVLGLASTIHGCMREHVSKDQENDTTCSAVHQAQENTVRAFK</sequence>
<gene>
    <name evidence="13" type="primary">LOC103374983</name>
</gene>
<dbReference type="GO" id="GO:0050852">
    <property type="term" value="P:T cell receptor signaling pathway"/>
    <property type="evidence" value="ECO:0007669"/>
    <property type="project" value="TreeGrafter"/>
</dbReference>
<comment type="subcellular location">
    <subcellularLocation>
        <location evidence="1">Membrane</location>
    </subcellularLocation>
</comment>
<dbReference type="FunFam" id="2.60.40.10:FF:000088">
    <property type="entry name" value="Butyrophilin subfamily 1 member A1"/>
    <property type="match status" value="1"/>
</dbReference>
<dbReference type="SMART" id="SM00409">
    <property type="entry name" value="IG"/>
    <property type="match status" value="2"/>
</dbReference>
<evidence type="ECO:0000256" key="8">
    <source>
        <dbReference type="ARBA" id="ARBA00023319"/>
    </source>
</evidence>
<keyword evidence="12" id="KW-1185">Reference proteome</keyword>
<evidence type="ECO:0000256" key="10">
    <source>
        <dbReference type="SAM" id="SignalP"/>
    </source>
</evidence>
<dbReference type="FunFam" id="2.60.40.10:FF:000142">
    <property type="entry name" value="V-set domain-containing T-cell activation inhibitor 1"/>
    <property type="match status" value="1"/>
</dbReference>
<dbReference type="SUPFAM" id="SSF48726">
    <property type="entry name" value="Immunoglobulin"/>
    <property type="match status" value="2"/>
</dbReference>
<feature type="signal peptide" evidence="10">
    <location>
        <begin position="1"/>
        <end position="32"/>
    </location>
</feature>
<proteinExistence type="inferred from homology"/>
<feature type="domain" description="Ig-like" evidence="11">
    <location>
        <begin position="135"/>
        <end position="239"/>
    </location>
</feature>
<evidence type="ECO:0000313" key="12">
    <source>
        <dbReference type="Proteomes" id="UP000694891"/>
    </source>
</evidence>
<accession>A0A9Y4U363</accession>
<dbReference type="Pfam" id="PF07686">
    <property type="entry name" value="V-set"/>
    <property type="match status" value="1"/>
</dbReference>
<evidence type="ECO:0000313" key="13">
    <source>
        <dbReference type="RefSeq" id="XP_008303384.1"/>
    </source>
</evidence>
<keyword evidence="2" id="KW-0812">Transmembrane</keyword>
<feature type="chain" id="PRO_5041403165" evidence="10">
    <location>
        <begin position="33"/>
        <end position="299"/>
    </location>
</feature>
<evidence type="ECO:0000259" key="11">
    <source>
        <dbReference type="PROSITE" id="PS50835"/>
    </source>
</evidence>
<protein>
    <submittedName>
        <fullName evidence="13">Butyrophilin subfamily 1 member A1-like isoform X1</fullName>
    </submittedName>
</protein>
<dbReference type="GO" id="GO:0009897">
    <property type="term" value="C:external side of plasma membrane"/>
    <property type="evidence" value="ECO:0007669"/>
    <property type="project" value="TreeGrafter"/>
</dbReference>